<protein>
    <submittedName>
        <fullName evidence="1">Uncharacterized protein</fullName>
    </submittedName>
</protein>
<dbReference type="AlphaFoldDB" id="A0A0C5V2S1"/>
<proteinExistence type="predicted"/>
<dbReference type="KEGG" id="gsn:YC6258_01729"/>
<dbReference type="Proteomes" id="UP000032266">
    <property type="component" value="Chromosome"/>
</dbReference>
<dbReference type="HOGENOM" id="CLU_3099385_0_0_6"/>
<dbReference type="STRING" id="1445510.YC6258_01729"/>
<evidence type="ECO:0000313" key="2">
    <source>
        <dbReference type="Proteomes" id="UP000032266"/>
    </source>
</evidence>
<reference evidence="1 2" key="1">
    <citation type="submission" date="2014-01" db="EMBL/GenBank/DDBJ databases">
        <title>Full genme sequencing of cellulolytic bacterium Gynuella sunshinyii YC6258T gen. nov., sp. nov.</title>
        <authorList>
            <person name="Khan H."/>
            <person name="Chung E.J."/>
            <person name="Chung Y.R."/>
        </authorList>
    </citation>
    <scope>NUCLEOTIDE SEQUENCE [LARGE SCALE GENOMIC DNA]</scope>
    <source>
        <strain evidence="1 2">YC6258</strain>
    </source>
</reference>
<name>A0A0C5V2S1_9GAMM</name>
<keyword evidence="2" id="KW-1185">Reference proteome</keyword>
<accession>A0A0C5V2S1</accession>
<organism evidence="1 2">
    <name type="scientific">Gynuella sunshinyii YC6258</name>
    <dbReference type="NCBI Taxonomy" id="1445510"/>
    <lineage>
        <taxon>Bacteria</taxon>
        <taxon>Pseudomonadati</taxon>
        <taxon>Pseudomonadota</taxon>
        <taxon>Gammaproteobacteria</taxon>
        <taxon>Oceanospirillales</taxon>
        <taxon>Saccharospirillaceae</taxon>
        <taxon>Gynuella</taxon>
    </lineage>
</organism>
<sequence length="51" mass="5794">MMTGAPDGARWKVSVMSLIDVSSAHPAKELKNRYILIIFLKKKTKNILTMF</sequence>
<evidence type="ECO:0000313" key="1">
    <source>
        <dbReference type="EMBL" id="AJQ93775.1"/>
    </source>
</evidence>
<dbReference type="EMBL" id="CP007142">
    <property type="protein sequence ID" value="AJQ93775.1"/>
    <property type="molecule type" value="Genomic_DNA"/>
</dbReference>
<gene>
    <name evidence="1" type="ORF">YC6258_01729</name>
</gene>